<organism evidence="1 2">
    <name type="scientific">Xanthomonas translucens pv. translucens DSM 18974</name>
    <dbReference type="NCBI Taxonomy" id="1261556"/>
    <lineage>
        <taxon>Bacteria</taxon>
        <taxon>Pseudomonadati</taxon>
        <taxon>Pseudomonadota</taxon>
        <taxon>Gammaproteobacteria</taxon>
        <taxon>Lysobacterales</taxon>
        <taxon>Lysobacteraceae</taxon>
        <taxon>Xanthomonas</taxon>
        <taxon>Xanthomonas translucens group</taxon>
    </lineage>
</organism>
<protein>
    <submittedName>
        <fullName evidence="1">Hypothetical secreted protein</fullName>
    </submittedName>
</protein>
<gene>
    <name evidence="1" type="ORF">BN444_03745</name>
</gene>
<accession>A0A1C3TJF5</accession>
<dbReference type="PROSITE" id="PS51257">
    <property type="entry name" value="PROKAR_LIPOPROTEIN"/>
    <property type="match status" value="1"/>
</dbReference>
<dbReference type="PATRIC" id="fig|1261556.5.peg.592"/>
<proteinExistence type="predicted"/>
<dbReference type="AlphaFoldDB" id="A0A1C3TJF5"/>
<name>A0A1C3TJF5_XANCT</name>
<dbReference type="NCBIfam" id="NF033894">
    <property type="entry name" value="Eex_IncN"/>
    <property type="match status" value="1"/>
</dbReference>
<evidence type="ECO:0000313" key="2">
    <source>
        <dbReference type="Proteomes" id="UP000093071"/>
    </source>
</evidence>
<sequence length="88" mass="9477">MRKLALSLIVAAVLVGCTEPAEPVQSVDWYKEHATERADRLAKCRANPGELSETPNCINAERAESLADAGKRRGLNVQPMTGVKMGGK</sequence>
<dbReference type="EMBL" id="LT604072">
    <property type="protein sequence ID" value="SCB03372.1"/>
    <property type="molecule type" value="Genomic_DNA"/>
</dbReference>
<dbReference type="InterPro" id="IPR047937">
    <property type="entry name" value="Eex_IncN-like"/>
</dbReference>
<reference evidence="2" key="1">
    <citation type="submission" date="2016-07" db="EMBL/GenBank/DDBJ databases">
        <authorList>
            <person name="Jaenicke Sebastian"/>
        </authorList>
    </citation>
    <scope>NUCLEOTIDE SEQUENCE [LARGE SCALE GENOMIC DNA]</scope>
</reference>
<dbReference type="Proteomes" id="UP000093071">
    <property type="component" value="Chromosome I"/>
</dbReference>
<evidence type="ECO:0000313" key="1">
    <source>
        <dbReference type="EMBL" id="SCB03372.1"/>
    </source>
</evidence>
<dbReference type="RefSeq" id="WP_003480886.1">
    <property type="nucleotide sequence ID" value="NZ_LT604072.1"/>
</dbReference>